<dbReference type="InterPro" id="IPR024572">
    <property type="entry name" value="RcnB"/>
</dbReference>
<dbReference type="HOGENOM" id="CLU_1359338_0_0_5"/>
<dbReference type="KEGG" id="pzu:PHZ_c1327"/>
<reference evidence="2 3" key="1">
    <citation type="journal article" date="2008" name="BMC Genomics">
        <title>Complete genome of Phenylobacterium zucineum - a novel facultative intracellular bacterium isolated from human erythroleukemia cell line K562.</title>
        <authorList>
            <person name="Luo Y."/>
            <person name="Xu X."/>
            <person name="Ding Z."/>
            <person name="Liu Z."/>
            <person name="Zhang B."/>
            <person name="Yan Z."/>
            <person name="Sun J."/>
            <person name="Hu S."/>
            <person name="Hu X."/>
        </authorList>
    </citation>
    <scope>NUCLEOTIDE SEQUENCE [LARGE SCALE GENOMIC DNA]</scope>
    <source>
        <strain evidence="2 3">HLK1</strain>
    </source>
</reference>
<feature type="region of interest" description="Disordered" evidence="1">
    <location>
        <begin position="87"/>
        <end position="169"/>
    </location>
</feature>
<evidence type="ECO:0008006" key="4">
    <source>
        <dbReference type="Google" id="ProtNLM"/>
    </source>
</evidence>
<feature type="compositionally biased region" description="Basic and acidic residues" evidence="1">
    <location>
        <begin position="92"/>
        <end position="139"/>
    </location>
</feature>
<dbReference type="Pfam" id="PF11776">
    <property type="entry name" value="RcnB"/>
    <property type="match status" value="1"/>
</dbReference>
<dbReference type="Proteomes" id="UP000001868">
    <property type="component" value="Chromosome"/>
</dbReference>
<evidence type="ECO:0000313" key="2">
    <source>
        <dbReference type="EMBL" id="ACG77741.1"/>
    </source>
</evidence>
<proteinExistence type="predicted"/>
<evidence type="ECO:0000256" key="1">
    <source>
        <dbReference type="SAM" id="MobiDB-lite"/>
    </source>
</evidence>
<accession>B4R971</accession>
<organism evidence="2 3">
    <name type="scientific">Phenylobacterium zucineum (strain HLK1)</name>
    <dbReference type="NCBI Taxonomy" id="450851"/>
    <lineage>
        <taxon>Bacteria</taxon>
        <taxon>Pseudomonadati</taxon>
        <taxon>Pseudomonadota</taxon>
        <taxon>Alphaproteobacteria</taxon>
        <taxon>Caulobacterales</taxon>
        <taxon>Caulobacteraceae</taxon>
        <taxon>Phenylobacterium</taxon>
    </lineage>
</organism>
<dbReference type="EMBL" id="CP000747">
    <property type="protein sequence ID" value="ACG77741.1"/>
    <property type="molecule type" value="Genomic_DNA"/>
</dbReference>
<evidence type="ECO:0000313" key="3">
    <source>
        <dbReference type="Proteomes" id="UP000001868"/>
    </source>
</evidence>
<name>B4R971_PHEZH</name>
<dbReference type="eggNOG" id="COG5455">
    <property type="taxonomic scope" value="Bacteria"/>
</dbReference>
<gene>
    <name evidence="2" type="ordered locus">PHZ_c1327</name>
</gene>
<dbReference type="Gene3D" id="3.10.450.160">
    <property type="entry name" value="inner membrane protein cigr"/>
    <property type="match status" value="1"/>
</dbReference>
<keyword evidence="3" id="KW-1185">Reference proteome</keyword>
<dbReference type="AlphaFoldDB" id="B4R971"/>
<sequence length="201" mass="22467">MACCRGFMASCVVRIRRLDCRPAVEPYALAVHLRSGALGPRRRSGAVHDPHYSVDAQRRSLEAFGVKRRQFLTFAAVVLLAGPSLSADPAEAQDRGRGRGRGREGGRGEGRGRRGDDRRWDRGGPGEGRGYRRFDDAPRDYGPPQRVRPGGYLPPEQRGAPVDDYPRYRLRQPPRGYAWRRMGDGFVLVDPNGRVFDIVPD</sequence>
<protein>
    <recommendedName>
        <fullName evidence="4">RcnB family protein</fullName>
    </recommendedName>
</protein>